<feature type="compositionally biased region" description="Polar residues" evidence="7">
    <location>
        <begin position="714"/>
        <end position="725"/>
    </location>
</feature>
<feature type="compositionally biased region" description="Low complexity" evidence="7">
    <location>
        <begin position="1694"/>
        <end position="1708"/>
    </location>
</feature>
<organism evidence="10">
    <name type="scientific">Phaffia rhodozyma</name>
    <name type="common">Yeast</name>
    <name type="synonym">Xanthophyllomyces dendrorhous</name>
    <dbReference type="NCBI Taxonomy" id="264483"/>
    <lineage>
        <taxon>Eukaryota</taxon>
        <taxon>Fungi</taxon>
        <taxon>Dikarya</taxon>
        <taxon>Basidiomycota</taxon>
        <taxon>Agaricomycotina</taxon>
        <taxon>Tremellomycetes</taxon>
        <taxon>Cystofilobasidiales</taxon>
        <taxon>Mrakiaceae</taxon>
        <taxon>Phaffia</taxon>
    </lineage>
</organism>
<feature type="region of interest" description="Disordered" evidence="7">
    <location>
        <begin position="798"/>
        <end position="817"/>
    </location>
</feature>
<feature type="compositionally biased region" description="Low complexity" evidence="7">
    <location>
        <begin position="1823"/>
        <end position="1833"/>
    </location>
</feature>
<feature type="region of interest" description="Disordered" evidence="7">
    <location>
        <begin position="690"/>
        <end position="760"/>
    </location>
</feature>
<sequence length="2007" mass="217212">MTPDDIPTDRSLPISNSPISITNSSSSTNSADSVTSSPTLLSRRAASNPATSACMDRSHRSRSPSSRPLSGVQTLLRSFASTTRLTVSSPPTNRADFPSSGNSLRRPVEIVPAGTEGVTMPPTDFALSLPSTGVYSTHQVVPSSSSPSQSTGTYAGLSPALSSSSTIHPNHSLSPRTSITNLQDSSRSSSMMSTTYPPNSTPVTPGGGATQPGPRAHVRASGRRSATPLVQSPSSTPSTLLSSSRRLSPSSSEYTASIAHTGVDSQDAILSHMLSIPSSEPRSFSPYDNQMGEADAESLGPQSSVFKNQITDSPARTNSLLRSDLEMNDLTESLLSFSMDDRDRSVSIEMSEPKKGEDQGLGEVRRRSSRTVDDRSVEIELRDSIQQEPISFFDQASSASSKPNPGSYDAWDWESFNEAYRHGRWDAYKIPNPPLSCAHLMQDAQSPTSRANLRASSSSAPPSSVSPAPPKAKTPPVISSSKSVTPTYKPPPSASSTTFETGSDRIIEMAQPPGSIRSKDVEPAFLSKKKKPFMHNAEFAATVRLAGASSHLSPLALPSPEHEHVDPLRELDSSSSTSYASDSSSNIHRPRKASKMGFSWSVSSGGLLPTGRTASFGNLGTIPATPQTEDGPGNGGVIGEGISPLSTLVGGTLPLPMATAPLPASERRKASDPGQDDYFGESVGAWVNATSGLGSESGSRRGSVASSVGGDDGPNSTGSGNSSRTVLGRGYSYTGTFGKGGDSKKGELRSTASGGEFPFYKPHQQLSQLELSPKDGSTESLKASDTSEALKQFLSQPFTPSEMSVPSPAPSSSVPSSGFTRLPLFTAKSDGDRKIHQASKNMLGNYPPVVANDGAQKLSPQEERFTKLGYLSAPKPPDEAERRKALYRYDILHSGQDINFDRITHLVKLVFNTKIVLITLLDTDEQWYKSENGMRRDRAGRGISICAHTILQRSHEPLIILDTFKDWRFARNPLVIGDPNIRFYAGAPLRTSDGFNIGSLCIIDDKPHDSFAPRQRHVLKEFAAVVMRELELWRDKLHLRRRGKIQDSMERFTRECVEMDVSPESVDVALTKVYDQAAKLIQKTLDVDGAMVLDLSAFELVETVQSDGTNSFYFQADPYQMQTAPPSHQDHEEGDVTPGEEKPQNYSEPVTASDQVIPCLPILGLAENGLPPPSRGKPVSAVEHQKLAAWLKENPNGKVFERVLPSWFRSMLPSGIQYAMLVPVFNIDKNPFTFVCAYTKNAAKEFLEGYELKYLRAIGLITLSAVLKRRLTLADKAKANFISNISHELRTPLHGILVSGELLSDTDLTPQQTSYLQTVQACGTSLIETVNHVLDFTKLSGSARTKSNAENNIQFTEVDLVKLIEETVEGCWFSATARVMLDQSGIGSVYSPPSITAFLEVDKPANKLVNHVECIIDVGHRPQGWKVKCEKSGIRRVLMNLIGNSLKFTQDGYVLITLRELPNAQDNVLSLELAVIDTGKGISSEFLKNQLFQPFSQENPLHTGTGLGLAIVNSIVSSPSVNGKVDVWSSEGLGTEIKVSFEAELMRDQGPPNLPFEFGDGYSVSLIGFSPEHRGQSLARDVIENYLEDLAFEIRDPSDLELGDIILLNEEVIVLDELVAQNDIYRPVVVLTTSRGALEQNRAVNAYVAAGGFAHIVYKPAGPSKVAQALQACTESLASSHMGAQTTSHWGRRSFNQSSATSHSSSGSDRLSNCSSPPVSFGTALSGVDESEVTYFSGAFGSSGAMMAAAHQVSPAHFLQRRRSEEERDHRRRIRRPMMAPRSITFQPDTALPLAIKHSSAFSSNPSIPNSRRTPQHSEDEQSTPSSPGSIISVGGGGAVLKAATTSEGDIQLNHERVKKAPSVLVVEDNVINRRVLSAYLQKRKYPFMEAVNGQEGVNMFRSQPDRFFDVCLMDVQMPVLDGIGATKAIRQLEADRRSLHVRSTSSVSNDPNQPDYQNRLKILALTGLATPDDKKRAFASGVDGYLVKPVSMKDLDNIFRKLGYGT</sequence>
<dbReference type="PROSITE" id="PS50109">
    <property type="entry name" value="HIS_KIN"/>
    <property type="match status" value="1"/>
</dbReference>
<feature type="compositionally biased region" description="Low complexity" evidence="7">
    <location>
        <begin position="573"/>
        <end position="585"/>
    </location>
</feature>
<evidence type="ECO:0000256" key="3">
    <source>
        <dbReference type="ARBA" id="ARBA00022553"/>
    </source>
</evidence>
<evidence type="ECO:0000256" key="7">
    <source>
        <dbReference type="SAM" id="MobiDB-lite"/>
    </source>
</evidence>
<feature type="region of interest" description="Disordered" evidence="7">
    <location>
        <begin position="1684"/>
        <end position="1716"/>
    </location>
</feature>
<dbReference type="CDD" id="cd00082">
    <property type="entry name" value="HisKA"/>
    <property type="match status" value="1"/>
</dbReference>
<feature type="region of interest" description="Disordered" evidence="7">
    <location>
        <begin position="1121"/>
        <end position="1149"/>
    </location>
</feature>
<dbReference type="InterPro" id="IPR001789">
    <property type="entry name" value="Sig_transdc_resp-reg_receiver"/>
</dbReference>
<evidence type="ECO:0000256" key="4">
    <source>
        <dbReference type="ARBA" id="ARBA00022679"/>
    </source>
</evidence>
<dbReference type="InterPro" id="IPR003018">
    <property type="entry name" value="GAF"/>
</dbReference>
<feature type="region of interest" description="Disordered" evidence="7">
    <location>
        <begin position="343"/>
        <end position="374"/>
    </location>
</feature>
<dbReference type="SUPFAM" id="SSF47384">
    <property type="entry name" value="Homodimeric domain of signal transducing histidine kinase"/>
    <property type="match status" value="1"/>
</dbReference>
<dbReference type="SMART" id="SM00387">
    <property type="entry name" value="HATPase_c"/>
    <property type="match status" value="1"/>
</dbReference>
<feature type="domain" description="Response regulatory" evidence="9">
    <location>
        <begin position="1863"/>
        <end position="2004"/>
    </location>
</feature>
<feature type="compositionally biased region" description="Low complexity" evidence="7">
    <location>
        <begin position="139"/>
        <end position="150"/>
    </location>
</feature>
<feature type="region of interest" description="Disordered" evidence="7">
    <location>
        <begin position="1800"/>
        <end position="1835"/>
    </location>
</feature>
<feature type="region of interest" description="Disordered" evidence="7">
    <location>
        <begin position="1"/>
        <end position="107"/>
    </location>
</feature>
<dbReference type="Gene3D" id="3.30.450.40">
    <property type="match status" value="1"/>
</dbReference>
<dbReference type="PROSITE" id="PS50110">
    <property type="entry name" value="RESPONSE_REGULATORY"/>
    <property type="match status" value="1"/>
</dbReference>
<dbReference type="GO" id="GO:0005886">
    <property type="term" value="C:plasma membrane"/>
    <property type="evidence" value="ECO:0007669"/>
    <property type="project" value="TreeGrafter"/>
</dbReference>
<dbReference type="InterPro" id="IPR036097">
    <property type="entry name" value="HisK_dim/P_sf"/>
</dbReference>
<dbReference type="FunFam" id="1.10.287.130:FF:000023">
    <property type="entry name" value="Sensor histidine kinase/response regulator, putative"/>
    <property type="match status" value="1"/>
</dbReference>
<dbReference type="PANTHER" id="PTHR43047:SF72">
    <property type="entry name" value="OSMOSENSING HISTIDINE PROTEIN KINASE SLN1"/>
    <property type="match status" value="1"/>
</dbReference>
<dbReference type="PRINTS" id="PR00344">
    <property type="entry name" value="BCTRLSENSOR"/>
</dbReference>
<dbReference type="SUPFAM" id="SSF55874">
    <property type="entry name" value="ATPase domain of HSP90 chaperone/DNA topoisomerase II/histidine kinase"/>
    <property type="match status" value="1"/>
</dbReference>
<feature type="compositionally biased region" description="Basic and acidic residues" evidence="7">
    <location>
        <begin position="560"/>
        <end position="572"/>
    </location>
</feature>
<dbReference type="InterPro" id="IPR029016">
    <property type="entry name" value="GAF-like_dom_sf"/>
</dbReference>
<comment type="catalytic activity">
    <reaction evidence="1">
        <text>ATP + protein L-histidine = ADP + protein N-phospho-L-histidine.</text>
        <dbReference type="EC" id="2.7.13.3"/>
    </reaction>
</comment>
<evidence type="ECO:0000259" key="9">
    <source>
        <dbReference type="PROSITE" id="PS50110"/>
    </source>
</evidence>
<evidence type="ECO:0000259" key="8">
    <source>
        <dbReference type="PROSITE" id="PS50109"/>
    </source>
</evidence>
<dbReference type="Pfam" id="PF01590">
    <property type="entry name" value="GAF"/>
    <property type="match status" value="1"/>
</dbReference>
<feature type="region of interest" description="Disordered" evidence="7">
    <location>
        <begin position="657"/>
        <end position="677"/>
    </location>
</feature>
<dbReference type="PANTHER" id="PTHR43047">
    <property type="entry name" value="TWO-COMPONENT HISTIDINE PROTEIN KINASE"/>
    <property type="match status" value="1"/>
</dbReference>
<feature type="compositionally biased region" description="Low complexity" evidence="7">
    <location>
        <begin position="232"/>
        <end position="249"/>
    </location>
</feature>
<proteinExistence type="predicted"/>
<reference evidence="10" key="1">
    <citation type="submission" date="2014-08" db="EMBL/GenBank/DDBJ databases">
        <authorList>
            <person name="Sharma Rahul"/>
            <person name="Thines Marco"/>
        </authorList>
    </citation>
    <scope>NUCLEOTIDE SEQUENCE</scope>
</reference>
<dbReference type="SUPFAM" id="SSF52172">
    <property type="entry name" value="CheY-like"/>
    <property type="match status" value="1"/>
</dbReference>
<dbReference type="InterPro" id="IPR036890">
    <property type="entry name" value="HATPase_C_sf"/>
</dbReference>
<evidence type="ECO:0000256" key="2">
    <source>
        <dbReference type="ARBA" id="ARBA00012438"/>
    </source>
</evidence>
<feature type="compositionally biased region" description="Low complexity" evidence="7">
    <location>
        <begin position="800"/>
        <end position="817"/>
    </location>
</feature>
<dbReference type="FunFam" id="3.30.450.40:FF:000057">
    <property type="entry name" value="Two-component system sensor molecule"/>
    <property type="match status" value="1"/>
</dbReference>
<dbReference type="GO" id="GO:0000155">
    <property type="term" value="F:phosphorelay sensor kinase activity"/>
    <property type="evidence" value="ECO:0007669"/>
    <property type="project" value="InterPro"/>
</dbReference>
<evidence type="ECO:0000256" key="1">
    <source>
        <dbReference type="ARBA" id="ARBA00000085"/>
    </source>
</evidence>
<keyword evidence="5" id="KW-0418">Kinase</keyword>
<feature type="compositionally biased region" description="Polar residues" evidence="7">
    <location>
        <begin position="619"/>
        <end position="628"/>
    </location>
</feature>
<dbReference type="SMART" id="SM00388">
    <property type="entry name" value="HisKA"/>
    <property type="match status" value="1"/>
</dbReference>
<dbReference type="Pfam" id="PF00072">
    <property type="entry name" value="Response_reg"/>
    <property type="match status" value="1"/>
</dbReference>
<dbReference type="CDD" id="cd17546">
    <property type="entry name" value="REC_hyHK_CKI1_RcsC-like"/>
    <property type="match status" value="1"/>
</dbReference>
<feature type="modified residue" description="4-aspartylphosphate" evidence="6">
    <location>
        <position position="1915"/>
    </location>
</feature>
<feature type="region of interest" description="Disordered" evidence="7">
    <location>
        <begin position="443"/>
        <end position="502"/>
    </location>
</feature>
<dbReference type="InterPro" id="IPR004358">
    <property type="entry name" value="Sig_transdc_His_kin-like_C"/>
</dbReference>
<feature type="domain" description="Histidine kinase" evidence="8">
    <location>
        <begin position="1284"/>
        <end position="1545"/>
    </location>
</feature>
<feature type="region of interest" description="Disordered" evidence="7">
    <location>
        <begin position="554"/>
        <end position="594"/>
    </location>
</feature>
<accession>A0A0F7SEL3</accession>
<feature type="region of interest" description="Disordered" evidence="7">
    <location>
        <begin position="280"/>
        <end position="300"/>
    </location>
</feature>
<dbReference type="EC" id="2.7.13.3" evidence="2"/>
<dbReference type="InterPro" id="IPR003661">
    <property type="entry name" value="HisK_dim/P_dom"/>
</dbReference>
<dbReference type="SMART" id="SM00448">
    <property type="entry name" value="REC"/>
    <property type="match status" value="1"/>
</dbReference>
<dbReference type="Pfam" id="PF00512">
    <property type="entry name" value="HisKA"/>
    <property type="match status" value="1"/>
</dbReference>
<evidence type="ECO:0000256" key="5">
    <source>
        <dbReference type="ARBA" id="ARBA00022777"/>
    </source>
</evidence>
<protein>
    <recommendedName>
        <fullName evidence="2">histidine kinase</fullName>
        <ecNumber evidence="2">2.7.13.3</ecNumber>
    </recommendedName>
</protein>
<dbReference type="InterPro" id="IPR011006">
    <property type="entry name" value="CheY-like_superfamily"/>
</dbReference>
<feature type="region of interest" description="Disordered" evidence="7">
    <location>
        <begin position="1754"/>
        <end position="1775"/>
    </location>
</feature>
<dbReference type="EMBL" id="LN483167">
    <property type="protein sequence ID" value="CDZ96881.1"/>
    <property type="molecule type" value="Genomic_DNA"/>
</dbReference>
<feature type="compositionally biased region" description="Low complexity" evidence="7">
    <location>
        <begin position="11"/>
        <end position="38"/>
    </location>
</feature>
<evidence type="ECO:0000256" key="6">
    <source>
        <dbReference type="PROSITE-ProRule" id="PRU00169"/>
    </source>
</evidence>
<dbReference type="GO" id="GO:0009927">
    <property type="term" value="F:histidine phosphotransfer kinase activity"/>
    <property type="evidence" value="ECO:0007669"/>
    <property type="project" value="TreeGrafter"/>
</dbReference>
<dbReference type="Gene3D" id="3.40.50.2300">
    <property type="match status" value="1"/>
</dbReference>
<dbReference type="Pfam" id="PF02518">
    <property type="entry name" value="HATPase_c"/>
    <property type="match status" value="1"/>
</dbReference>
<feature type="region of interest" description="Disordered" evidence="7">
    <location>
        <begin position="619"/>
        <end position="642"/>
    </location>
</feature>
<dbReference type="Gene3D" id="1.10.287.130">
    <property type="match status" value="1"/>
</dbReference>
<dbReference type="Gene3D" id="3.30.565.10">
    <property type="entry name" value="Histidine kinase-like ATPase, C-terminal domain"/>
    <property type="match status" value="1"/>
</dbReference>
<dbReference type="SUPFAM" id="SSF55781">
    <property type="entry name" value="GAF domain-like"/>
    <property type="match status" value="1"/>
</dbReference>
<feature type="compositionally biased region" description="Low complexity" evidence="7">
    <location>
        <begin position="455"/>
        <end position="466"/>
    </location>
</feature>
<feature type="compositionally biased region" description="Low complexity" evidence="7">
    <location>
        <begin position="185"/>
        <end position="202"/>
    </location>
</feature>
<keyword evidence="3 6" id="KW-0597">Phosphoprotein</keyword>
<evidence type="ECO:0000313" key="10">
    <source>
        <dbReference type="EMBL" id="CDZ96881.1"/>
    </source>
</evidence>
<name>A0A0F7SEL3_PHARH</name>
<feature type="compositionally biased region" description="Polar residues" evidence="7">
    <location>
        <begin position="1800"/>
        <end position="1813"/>
    </location>
</feature>
<dbReference type="InterPro" id="IPR005467">
    <property type="entry name" value="His_kinase_dom"/>
</dbReference>
<feature type="region of interest" description="Disordered" evidence="7">
    <location>
        <begin position="136"/>
        <end position="249"/>
    </location>
</feature>
<keyword evidence="4" id="KW-0808">Transferase</keyword>
<dbReference type="InterPro" id="IPR003594">
    <property type="entry name" value="HATPase_dom"/>
</dbReference>
<feature type="compositionally biased region" description="Low complexity" evidence="7">
    <location>
        <begin position="691"/>
        <end position="709"/>
    </location>
</feature>
<feature type="compositionally biased region" description="Polar residues" evidence="7">
    <location>
        <begin position="160"/>
        <end position="184"/>
    </location>
</feature>
<feature type="compositionally biased region" description="Polar residues" evidence="7">
    <location>
        <begin position="71"/>
        <end position="92"/>
    </location>
</feature>